<dbReference type="InterPro" id="IPR028992">
    <property type="entry name" value="Hedgehog/Intein_dom"/>
</dbReference>
<proteinExistence type="predicted"/>
<name>A0A4R1N3Z5_9RHOB</name>
<evidence type="ECO:0000313" key="3">
    <source>
        <dbReference type="EMBL" id="TCL01265.1"/>
    </source>
</evidence>
<dbReference type="EMBL" id="SMGR01000002">
    <property type="protein sequence ID" value="TCL01265.1"/>
    <property type="molecule type" value="Genomic_DNA"/>
</dbReference>
<evidence type="ECO:0000259" key="2">
    <source>
        <dbReference type="Pfam" id="PF13403"/>
    </source>
</evidence>
<dbReference type="InterPro" id="IPR036844">
    <property type="entry name" value="Hint_dom_sf"/>
</dbReference>
<reference evidence="3 4" key="1">
    <citation type="submission" date="2019-03" db="EMBL/GenBank/DDBJ databases">
        <title>Genomic Encyclopedia of Archaeal and Bacterial Type Strains, Phase II (KMG-II): from individual species to whole genera.</title>
        <authorList>
            <person name="Goeker M."/>
        </authorList>
    </citation>
    <scope>NUCLEOTIDE SEQUENCE [LARGE SCALE GENOMIC DNA]</scope>
    <source>
        <strain evidence="3 4">DSM 26433</strain>
    </source>
</reference>
<dbReference type="SUPFAM" id="SSF51294">
    <property type="entry name" value="Hedgehog/intein (Hint) domain"/>
    <property type="match status" value="1"/>
</dbReference>
<evidence type="ECO:0000313" key="4">
    <source>
        <dbReference type="Proteomes" id="UP000295673"/>
    </source>
</evidence>
<protein>
    <submittedName>
        <fullName evidence="3">Hint domain-containing protein</fullName>
    </submittedName>
</protein>
<comment type="caution">
    <text evidence="3">The sequence shown here is derived from an EMBL/GenBank/DDBJ whole genome shotgun (WGS) entry which is preliminary data.</text>
</comment>
<evidence type="ECO:0000256" key="1">
    <source>
        <dbReference type="SAM" id="MobiDB-lite"/>
    </source>
</evidence>
<keyword evidence="4" id="KW-1185">Reference proteome</keyword>
<gene>
    <name evidence="3" type="ORF">BXY66_2577</name>
</gene>
<dbReference type="RefSeq" id="WP_165929177.1">
    <property type="nucleotide sequence ID" value="NZ_SMGR01000002.1"/>
</dbReference>
<dbReference type="AlphaFoldDB" id="A0A4R1N3Z5"/>
<dbReference type="Gene3D" id="2.170.16.10">
    <property type="entry name" value="Hedgehog/Intein (Hint) domain"/>
    <property type="match status" value="1"/>
</dbReference>
<feature type="compositionally biased region" description="Basic and acidic residues" evidence="1">
    <location>
        <begin position="10"/>
        <end position="20"/>
    </location>
</feature>
<sequence>MGQSYWVRFDNNDKGDKDIEPTDDPAVEITFVPKGEDGDLILEDDGRVDPDTAIMIDGETYDFKFEMTGTAPESDDIPEQFWGQEIAVITVKDYPEPGEDMRMFFFPDMDASEEDMNEFEDDEEFKLKHPDRDPEDLPVCFVPGTMIDTPDGRVPVEKLKAGDTVCLADGGSAVLRWVSKSHFSYSDLLRSADVRPVCVPEGSLGKGLPEADLWVSQQHRIALSGWQVEMLTAHAAVFAQAKHITAAPGIPGPEWRAGVDYVHLLFDRHELVLANGAPAESLFLGLQTAKSLDDKARRDLRRVLDAQPDLLEGFQKTRLPEMKAHEARTWARMAAGKPVFRDLVAQAA</sequence>
<organism evidence="3 4">
    <name type="scientific">Shimia isoporae</name>
    <dbReference type="NCBI Taxonomy" id="647720"/>
    <lineage>
        <taxon>Bacteria</taxon>
        <taxon>Pseudomonadati</taxon>
        <taxon>Pseudomonadota</taxon>
        <taxon>Alphaproteobacteria</taxon>
        <taxon>Rhodobacterales</taxon>
        <taxon>Roseobacteraceae</taxon>
    </lineage>
</organism>
<accession>A0A4R1N3Z5</accession>
<feature type="region of interest" description="Disordered" evidence="1">
    <location>
        <begin position="1"/>
        <end position="23"/>
    </location>
</feature>
<feature type="domain" description="Hedgehog/Intein (Hint)" evidence="2">
    <location>
        <begin position="139"/>
        <end position="285"/>
    </location>
</feature>
<dbReference type="Proteomes" id="UP000295673">
    <property type="component" value="Unassembled WGS sequence"/>
</dbReference>
<dbReference type="Pfam" id="PF13403">
    <property type="entry name" value="Hint_2"/>
    <property type="match status" value="1"/>
</dbReference>